<dbReference type="AlphaFoldDB" id="A0A5B7EIZ9"/>
<reference evidence="1 2" key="1">
    <citation type="submission" date="2019-05" db="EMBL/GenBank/DDBJ databases">
        <title>Another draft genome of Portunus trituberculatus and its Hox gene families provides insights of decapod evolution.</title>
        <authorList>
            <person name="Jeong J.-H."/>
            <person name="Song I."/>
            <person name="Kim S."/>
            <person name="Choi T."/>
            <person name="Kim D."/>
            <person name="Ryu S."/>
            <person name="Kim W."/>
        </authorList>
    </citation>
    <scope>NUCLEOTIDE SEQUENCE [LARGE SCALE GENOMIC DNA]</scope>
    <source>
        <tissue evidence="1">Muscle</tissue>
    </source>
</reference>
<proteinExistence type="predicted"/>
<gene>
    <name evidence="1" type="ORF">E2C01_026744</name>
</gene>
<protein>
    <submittedName>
        <fullName evidence="1">Uncharacterized protein</fullName>
    </submittedName>
</protein>
<dbReference type="Proteomes" id="UP000324222">
    <property type="component" value="Unassembled WGS sequence"/>
</dbReference>
<evidence type="ECO:0000313" key="2">
    <source>
        <dbReference type="Proteomes" id="UP000324222"/>
    </source>
</evidence>
<evidence type="ECO:0000313" key="1">
    <source>
        <dbReference type="EMBL" id="MPC33395.1"/>
    </source>
</evidence>
<organism evidence="1 2">
    <name type="scientific">Portunus trituberculatus</name>
    <name type="common">Swimming crab</name>
    <name type="synonym">Neptunus trituberculatus</name>
    <dbReference type="NCBI Taxonomy" id="210409"/>
    <lineage>
        <taxon>Eukaryota</taxon>
        <taxon>Metazoa</taxon>
        <taxon>Ecdysozoa</taxon>
        <taxon>Arthropoda</taxon>
        <taxon>Crustacea</taxon>
        <taxon>Multicrustacea</taxon>
        <taxon>Malacostraca</taxon>
        <taxon>Eumalacostraca</taxon>
        <taxon>Eucarida</taxon>
        <taxon>Decapoda</taxon>
        <taxon>Pleocyemata</taxon>
        <taxon>Brachyura</taxon>
        <taxon>Eubrachyura</taxon>
        <taxon>Portunoidea</taxon>
        <taxon>Portunidae</taxon>
        <taxon>Portuninae</taxon>
        <taxon>Portunus</taxon>
    </lineage>
</organism>
<accession>A0A5B7EIZ9</accession>
<sequence>MPLSRATPQPPQHNSYTKTGHEILMSVELVAGVGSEVARARQVEVKLTGKTLQVDRTDKHMGKGNAQGQLIGFIHHKPPSADTHTIGIERHMNKARTSTLHRHFREFRIVIAGYLAGLLNEIGSVS</sequence>
<name>A0A5B7EIZ9_PORTR</name>
<dbReference type="EMBL" id="VSRR010002827">
    <property type="protein sequence ID" value="MPC33395.1"/>
    <property type="molecule type" value="Genomic_DNA"/>
</dbReference>
<comment type="caution">
    <text evidence="1">The sequence shown here is derived from an EMBL/GenBank/DDBJ whole genome shotgun (WGS) entry which is preliminary data.</text>
</comment>
<keyword evidence="2" id="KW-1185">Reference proteome</keyword>